<reference evidence="1" key="1">
    <citation type="journal article" date="2020" name="Nature">
        <title>Giant virus diversity and host interactions through global metagenomics.</title>
        <authorList>
            <person name="Schulz F."/>
            <person name="Roux S."/>
            <person name="Paez-Espino D."/>
            <person name="Jungbluth S."/>
            <person name="Walsh D.A."/>
            <person name="Denef V.J."/>
            <person name="McMahon K.D."/>
            <person name="Konstantinidis K.T."/>
            <person name="Eloe-Fadrosh E.A."/>
            <person name="Kyrpides N.C."/>
            <person name="Woyke T."/>
        </authorList>
    </citation>
    <scope>NUCLEOTIDE SEQUENCE</scope>
    <source>
        <strain evidence="1">GVMAG-M-3300027963-21</strain>
    </source>
</reference>
<name>A0A6C0LLF0_9ZZZZ</name>
<evidence type="ECO:0000313" key="1">
    <source>
        <dbReference type="EMBL" id="QHU31367.1"/>
    </source>
</evidence>
<dbReference type="EMBL" id="MN740526">
    <property type="protein sequence ID" value="QHU31367.1"/>
    <property type="molecule type" value="Genomic_DNA"/>
</dbReference>
<sequence>MSVKNEDIKMSPNLPYKIEKLLSKTEALVLLCSKASGYWSMIKFAFNIPLVLTSSAMCIINSISEDANEVKVPNIVVNAISVLIISLNNSIKASEKCDLFRRLGQQFLLLAGQIENDDEITDNEFNLLALKYENLINDILFEEIPNRYKLQVVESFKDRHLPLQLNGCSGNNKNFVPLPPAQSNQLHSNSAEIVIRQENAMNSTV</sequence>
<protein>
    <recommendedName>
        <fullName evidence="2">SMODS and SLOG-associating 2TM effector domain-containing protein</fullName>
    </recommendedName>
</protein>
<organism evidence="1">
    <name type="scientific">viral metagenome</name>
    <dbReference type="NCBI Taxonomy" id="1070528"/>
    <lineage>
        <taxon>unclassified sequences</taxon>
        <taxon>metagenomes</taxon>
        <taxon>organismal metagenomes</taxon>
    </lineage>
</organism>
<proteinExistence type="predicted"/>
<evidence type="ECO:0008006" key="2">
    <source>
        <dbReference type="Google" id="ProtNLM"/>
    </source>
</evidence>
<dbReference type="AlphaFoldDB" id="A0A6C0LLF0"/>
<accession>A0A6C0LLF0</accession>